<dbReference type="InParanoid" id="M4BHB3"/>
<dbReference type="HOGENOM" id="CLU_1091748_0_0_1"/>
<feature type="transmembrane region" description="Helical" evidence="1">
    <location>
        <begin position="182"/>
        <end position="200"/>
    </location>
</feature>
<proteinExistence type="predicted"/>
<dbReference type="SUPFAM" id="SSF57850">
    <property type="entry name" value="RING/U-box"/>
    <property type="match status" value="1"/>
</dbReference>
<keyword evidence="1" id="KW-1133">Transmembrane helix</keyword>
<dbReference type="EnsemblProtists" id="HpaT805789">
    <property type="protein sequence ID" value="HpaP805789"/>
    <property type="gene ID" value="HpaG805789"/>
</dbReference>
<name>M4BHB3_HYAAE</name>
<reference evidence="4" key="1">
    <citation type="journal article" date="2010" name="Science">
        <title>Signatures of adaptation to obligate biotrophy in the Hyaloperonospora arabidopsidis genome.</title>
        <authorList>
            <person name="Baxter L."/>
            <person name="Tripathy S."/>
            <person name="Ishaque N."/>
            <person name="Boot N."/>
            <person name="Cabral A."/>
            <person name="Kemen E."/>
            <person name="Thines M."/>
            <person name="Ah-Fong A."/>
            <person name="Anderson R."/>
            <person name="Badejoko W."/>
            <person name="Bittner-Eddy P."/>
            <person name="Boore J.L."/>
            <person name="Chibucos M.C."/>
            <person name="Coates M."/>
            <person name="Dehal P."/>
            <person name="Delehaunty K."/>
            <person name="Dong S."/>
            <person name="Downton P."/>
            <person name="Dumas B."/>
            <person name="Fabro G."/>
            <person name="Fronick C."/>
            <person name="Fuerstenberg S.I."/>
            <person name="Fulton L."/>
            <person name="Gaulin E."/>
            <person name="Govers F."/>
            <person name="Hughes L."/>
            <person name="Humphray S."/>
            <person name="Jiang R.H."/>
            <person name="Judelson H."/>
            <person name="Kamoun S."/>
            <person name="Kyung K."/>
            <person name="Meijer H."/>
            <person name="Minx P."/>
            <person name="Morris P."/>
            <person name="Nelson J."/>
            <person name="Phuntumart V."/>
            <person name="Qutob D."/>
            <person name="Rehmany A."/>
            <person name="Rougon-Cardoso A."/>
            <person name="Ryden P."/>
            <person name="Torto-Alalibo T."/>
            <person name="Studholme D."/>
            <person name="Wang Y."/>
            <person name="Win J."/>
            <person name="Wood J."/>
            <person name="Clifton S.W."/>
            <person name="Rogers J."/>
            <person name="Van den Ackerveken G."/>
            <person name="Jones J.D."/>
            <person name="McDowell J.M."/>
            <person name="Beynon J."/>
            <person name="Tyler B.M."/>
        </authorList>
    </citation>
    <scope>NUCLEOTIDE SEQUENCE [LARGE SCALE GENOMIC DNA]</scope>
    <source>
        <strain evidence="4">Emoy2</strain>
    </source>
</reference>
<dbReference type="AlphaFoldDB" id="M4BHB3"/>
<keyword evidence="4" id="KW-1185">Reference proteome</keyword>
<dbReference type="Proteomes" id="UP000011713">
    <property type="component" value="Unassembled WGS sequence"/>
</dbReference>
<evidence type="ECO:0000313" key="4">
    <source>
        <dbReference type="Proteomes" id="UP000011713"/>
    </source>
</evidence>
<dbReference type="InterPro" id="IPR013083">
    <property type="entry name" value="Znf_RING/FYVE/PHD"/>
</dbReference>
<dbReference type="Gene3D" id="3.30.40.10">
    <property type="entry name" value="Zinc/RING finger domain, C3HC4 (zinc finger)"/>
    <property type="match status" value="1"/>
</dbReference>
<dbReference type="VEuPathDB" id="FungiDB:HpaG805789"/>
<accession>M4BHB3</accession>
<protein>
    <recommendedName>
        <fullName evidence="2">RING-type domain-containing protein</fullName>
    </recommendedName>
</protein>
<evidence type="ECO:0000259" key="2">
    <source>
        <dbReference type="Pfam" id="PF17123"/>
    </source>
</evidence>
<evidence type="ECO:0000313" key="3">
    <source>
        <dbReference type="EnsemblProtists" id="HpaP805789"/>
    </source>
</evidence>
<keyword evidence="1" id="KW-0472">Membrane</keyword>
<feature type="transmembrane region" description="Helical" evidence="1">
    <location>
        <begin position="40"/>
        <end position="67"/>
    </location>
</feature>
<reference evidence="3" key="2">
    <citation type="submission" date="2015-06" db="UniProtKB">
        <authorList>
            <consortium name="EnsemblProtists"/>
        </authorList>
    </citation>
    <scope>IDENTIFICATION</scope>
    <source>
        <strain evidence="3">Emoy2</strain>
    </source>
</reference>
<dbReference type="STRING" id="559515.M4BHB3"/>
<dbReference type="eggNOG" id="KOG0800">
    <property type="taxonomic scope" value="Eukaryota"/>
</dbReference>
<feature type="domain" description="RING-type" evidence="2">
    <location>
        <begin position="219"/>
        <end position="243"/>
    </location>
</feature>
<evidence type="ECO:0000256" key="1">
    <source>
        <dbReference type="SAM" id="Phobius"/>
    </source>
</evidence>
<organism evidence="3 4">
    <name type="scientific">Hyaloperonospora arabidopsidis (strain Emoy2)</name>
    <name type="common">Downy mildew agent</name>
    <name type="synonym">Peronospora arabidopsidis</name>
    <dbReference type="NCBI Taxonomy" id="559515"/>
    <lineage>
        <taxon>Eukaryota</taxon>
        <taxon>Sar</taxon>
        <taxon>Stramenopiles</taxon>
        <taxon>Oomycota</taxon>
        <taxon>Peronosporomycetes</taxon>
        <taxon>Peronosporales</taxon>
        <taxon>Peronosporaceae</taxon>
        <taxon>Hyaloperonospora</taxon>
    </lineage>
</organism>
<sequence length="255" mass="28458">MDVALVATSSLATVVGATPSPYGTNFSISSLFSLSLSLSLSISLSSLSLFCTIVGLPMVLYGIIALLEMMIVSTKRSWMQQRRRQAPRRVLELSRALYEQLDGEMLELLMSNRNFDSNDYERLMRLEAINGRPNVGATLQQIQQLPVVTVTYVLKAFSASHDRLFIACTVFREQRYKICARTLLTFAALAHVCLCTLMYVPMYSNSRASMVEASENASCTVCLSAFQVNSHVRLLPCFHRFHLEGVVPSLLEEPQ</sequence>
<dbReference type="Pfam" id="PF17123">
    <property type="entry name" value="zf-RING_11"/>
    <property type="match status" value="1"/>
</dbReference>
<dbReference type="EMBL" id="JH598254">
    <property type="status" value="NOT_ANNOTATED_CDS"/>
    <property type="molecule type" value="Genomic_DNA"/>
</dbReference>
<keyword evidence="1" id="KW-0812">Transmembrane</keyword>
<dbReference type="InterPro" id="IPR001841">
    <property type="entry name" value="Znf_RING"/>
</dbReference>